<gene>
    <name evidence="2" type="ORF">BBV17_24950</name>
</gene>
<keyword evidence="1" id="KW-0472">Membrane</keyword>
<dbReference type="Proteomes" id="UP000180194">
    <property type="component" value="Unassembled WGS sequence"/>
</dbReference>
<keyword evidence="1" id="KW-0812">Transmembrane</keyword>
<comment type="caution">
    <text evidence="2">The sequence shown here is derived from an EMBL/GenBank/DDBJ whole genome shotgun (WGS) entry which is preliminary data.</text>
</comment>
<proteinExistence type="predicted"/>
<accession>A0ABX3CMM9</accession>
<evidence type="ECO:0008006" key="4">
    <source>
        <dbReference type="Google" id="ProtNLM"/>
    </source>
</evidence>
<dbReference type="RefSeq" id="WP_071158668.1">
    <property type="nucleotide sequence ID" value="NZ_MBRJ01000040.1"/>
</dbReference>
<feature type="transmembrane region" description="Helical" evidence="1">
    <location>
        <begin position="29"/>
        <end position="49"/>
    </location>
</feature>
<feature type="transmembrane region" description="Helical" evidence="1">
    <location>
        <begin position="61"/>
        <end position="82"/>
    </location>
</feature>
<sequence length="153" mass="17314">MKNILIVLLLTIYLLILYPLVGHIVGYNLLFLSTLSFIAGIFITIMVMQPRKKNQNALLKFRNLVWGSLIVIYVFGAVSYILRTLTQDNVDGQLARWIAKIFIESTNFATTDNLFDYLSIGGLLFTLLGTCCDHKFTPSFEGNQLIINYGKIV</sequence>
<protein>
    <recommendedName>
        <fullName evidence="4">VanZ like protein</fullName>
    </recommendedName>
</protein>
<evidence type="ECO:0000313" key="2">
    <source>
        <dbReference type="EMBL" id="OHX44755.1"/>
    </source>
</evidence>
<evidence type="ECO:0000313" key="3">
    <source>
        <dbReference type="Proteomes" id="UP000180194"/>
    </source>
</evidence>
<name>A0ABX3CMM9_9BACI</name>
<keyword evidence="3" id="KW-1185">Reference proteome</keyword>
<evidence type="ECO:0000256" key="1">
    <source>
        <dbReference type="SAM" id="Phobius"/>
    </source>
</evidence>
<reference evidence="2 3" key="1">
    <citation type="submission" date="2016-07" db="EMBL/GenBank/DDBJ databases">
        <title>Bacillus oceanisediminis whole genome.</title>
        <authorList>
            <person name="Pal Y."/>
            <person name="Verma A."/>
            <person name="Mual P."/>
            <person name="Srinivasan K."/>
        </authorList>
    </citation>
    <scope>NUCLEOTIDE SEQUENCE [LARGE SCALE GENOMIC DNA]</scope>
    <source>
        <strain evidence="2 3">Bhandara28</strain>
    </source>
</reference>
<keyword evidence="1" id="KW-1133">Transmembrane helix</keyword>
<dbReference type="EMBL" id="MBRJ01000040">
    <property type="protein sequence ID" value="OHX44755.1"/>
    <property type="molecule type" value="Genomic_DNA"/>
</dbReference>
<organism evidence="2 3">
    <name type="scientific">Cytobacillus oceanisediminis</name>
    <dbReference type="NCBI Taxonomy" id="665099"/>
    <lineage>
        <taxon>Bacteria</taxon>
        <taxon>Bacillati</taxon>
        <taxon>Bacillota</taxon>
        <taxon>Bacilli</taxon>
        <taxon>Bacillales</taxon>
        <taxon>Bacillaceae</taxon>
        <taxon>Cytobacillus</taxon>
    </lineage>
</organism>